<dbReference type="EMBL" id="LJIG01009511">
    <property type="protein sequence ID" value="KRT82934.1"/>
    <property type="molecule type" value="Genomic_DNA"/>
</dbReference>
<dbReference type="OrthoDB" id="6722538at2759"/>
<name>A0A0T6B6J6_9SCAR</name>
<keyword evidence="3" id="KW-1185">Reference proteome</keyword>
<proteinExistence type="predicted"/>
<dbReference type="PANTHER" id="PTHR10174:SF222">
    <property type="entry name" value="GH10083P-RELATED"/>
    <property type="match status" value="1"/>
</dbReference>
<dbReference type="PANTHER" id="PTHR10174">
    <property type="entry name" value="ALPHA-TOCOPHEROL TRANSFER PROTEIN-RELATED"/>
    <property type="match status" value="1"/>
</dbReference>
<dbReference type="SMART" id="SM00516">
    <property type="entry name" value="SEC14"/>
    <property type="match status" value="1"/>
</dbReference>
<dbReference type="Gene3D" id="3.40.525.10">
    <property type="entry name" value="CRAL-TRIO lipid binding domain"/>
    <property type="match status" value="1"/>
</dbReference>
<dbReference type="GO" id="GO:0016020">
    <property type="term" value="C:membrane"/>
    <property type="evidence" value="ECO:0007669"/>
    <property type="project" value="TreeGrafter"/>
</dbReference>
<evidence type="ECO:0000313" key="3">
    <source>
        <dbReference type="Proteomes" id="UP000051574"/>
    </source>
</evidence>
<accession>A0A0T6B6J6</accession>
<dbReference type="InterPro" id="IPR001251">
    <property type="entry name" value="CRAL-TRIO_dom"/>
</dbReference>
<dbReference type="CDD" id="cd00170">
    <property type="entry name" value="SEC14"/>
    <property type="match status" value="1"/>
</dbReference>
<feature type="domain" description="CRAL-TRIO" evidence="1">
    <location>
        <begin position="69"/>
        <end position="164"/>
    </location>
</feature>
<dbReference type="PROSITE" id="PS50191">
    <property type="entry name" value="CRAL_TRIO"/>
    <property type="match status" value="1"/>
</dbReference>
<dbReference type="Pfam" id="PF00650">
    <property type="entry name" value="CRAL_TRIO"/>
    <property type="match status" value="1"/>
</dbReference>
<evidence type="ECO:0000313" key="2">
    <source>
        <dbReference type="EMBL" id="KRT82934.1"/>
    </source>
</evidence>
<comment type="caution">
    <text evidence="2">The sequence shown here is derived from an EMBL/GenBank/DDBJ whole genome shotgun (WGS) entry which is preliminary data.</text>
</comment>
<dbReference type="Gene3D" id="1.20.5.1200">
    <property type="entry name" value="Alpha-tocopherol transfer"/>
    <property type="match status" value="1"/>
</dbReference>
<sequence length="216" mass="24855">MQKLTPEGYRVTMAKVFDTDAVDILAMARGLSMDCKLFSHQLENNHISVQFLVEYRIHKGILVAGEIAVFDMQNLKPQHYAKLFTPTCLKFVKFCFLNYPFMIKKVFVVNCHPILEKGVALCKTVLPKKLADRVITLSKANDIKKYIPLECVPQDFGGTERSFEELQKAWKKFMIDQNDFFQVLNKSKPIGAIPKEFESYENEFGVDGSFRKLNID</sequence>
<gene>
    <name evidence="2" type="ORF">AMK59_4069</name>
</gene>
<reference evidence="2 3" key="1">
    <citation type="submission" date="2015-09" db="EMBL/GenBank/DDBJ databases">
        <title>Draft genome of the scarab beetle Oryctes borbonicus.</title>
        <authorList>
            <person name="Meyer J.M."/>
            <person name="Markov G.V."/>
            <person name="Baskaran P."/>
            <person name="Herrmann M."/>
            <person name="Sommer R.J."/>
            <person name="Roedelsperger C."/>
        </authorList>
    </citation>
    <scope>NUCLEOTIDE SEQUENCE [LARGE SCALE GENOMIC DNA]</scope>
    <source>
        <strain evidence="2">OB123</strain>
        <tissue evidence="2">Whole animal</tissue>
    </source>
</reference>
<dbReference type="SUPFAM" id="SSF52087">
    <property type="entry name" value="CRAL/TRIO domain"/>
    <property type="match status" value="1"/>
</dbReference>
<evidence type="ECO:0000259" key="1">
    <source>
        <dbReference type="PROSITE" id="PS50191"/>
    </source>
</evidence>
<organism evidence="2 3">
    <name type="scientific">Oryctes borbonicus</name>
    <dbReference type="NCBI Taxonomy" id="1629725"/>
    <lineage>
        <taxon>Eukaryota</taxon>
        <taxon>Metazoa</taxon>
        <taxon>Ecdysozoa</taxon>
        <taxon>Arthropoda</taxon>
        <taxon>Hexapoda</taxon>
        <taxon>Insecta</taxon>
        <taxon>Pterygota</taxon>
        <taxon>Neoptera</taxon>
        <taxon>Endopterygota</taxon>
        <taxon>Coleoptera</taxon>
        <taxon>Polyphaga</taxon>
        <taxon>Scarabaeiformia</taxon>
        <taxon>Scarabaeidae</taxon>
        <taxon>Dynastinae</taxon>
        <taxon>Oryctes</taxon>
    </lineage>
</organism>
<dbReference type="InterPro" id="IPR036865">
    <property type="entry name" value="CRAL-TRIO_dom_sf"/>
</dbReference>
<protein>
    <submittedName>
        <fullName evidence="2">CRAL-TRIO domain containing protein</fullName>
    </submittedName>
</protein>
<dbReference type="GO" id="GO:1902936">
    <property type="term" value="F:phosphatidylinositol bisphosphate binding"/>
    <property type="evidence" value="ECO:0007669"/>
    <property type="project" value="TreeGrafter"/>
</dbReference>
<dbReference type="Proteomes" id="UP000051574">
    <property type="component" value="Unassembled WGS sequence"/>
</dbReference>
<dbReference type="AlphaFoldDB" id="A0A0T6B6J6"/>